<evidence type="ECO:0000256" key="5">
    <source>
        <dbReference type="ARBA" id="ARBA00023136"/>
    </source>
</evidence>
<feature type="transmembrane region" description="Helical" evidence="6">
    <location>
        <begin position="283"/>
        <end position="302"/>
    </location>
</feature>
<dbReference type="Proteomes" id="UP001163255">
    <property type="component" value="Chromosome"/>
</dbReference>
<gene>
    <name evidence="7" type="ORF">NX720_13570</name>
</gene>
<protein>
    <recommendedName>
        <fullName evidence="6">Phosphate transporter</fullName>
    </recommendedName>
</protein>
<feature type="transmembrane region" description="Helical" evidence="6">
    <location>
        <begin position="187"/>
        <end position="207"/>
    </location>
</feature>
<evidence type="ECO:0000313" key="8">
    <source>
        <dbReference type="Proteomes" id="UP001163255"/>
    </source>
</evidence>
<dbReference type="Pfam" id="PF01384">
    <property type="entry name" value="PHO4"/>
    <property type="match status" value="1"/>
</dbReference>
<feature type="transmembrane region" description="Helical" evidence="6">
    <location>
        <begin position="147"/>
        <end position="166"/>
    </location>
</feature>
<comment type="subcellular location">
    <subcellularLocation>
        <location evidence="1 6">Membrane</location>
        <topology evidence="1 6">Multi-pass membrane protein</topology>
    </subcellularLocation>
</comment>
<proteinExistence type="inferred from homology"/>
<keyword evidence="3 6" id="KW-0812">Transmembrane</keyword>
<keyword evidence="8" id="KW-1185">Reference proteome</keyword>
<feature type="transmembrane region" description="Helical" evidence="6">
    <location>
        <begin position="259"/>
        <end position="277"/>
    </location>
</feature>
<evidence type="ECO:0000256" key="2">
    <source>
        <dbReference type="ARBA" id="ARBA00022448"/>
    </source>
</evidence>
<keyword evidence="6" id="KW-0592">Phosphate transport</keyword>
<dbReference type="InterPro" id="IPR001204">
    <property type="entry name" value="Phos_transporter"/>
</dbReference>
<feature type="transmembrane region" description="Helical" evidence="6">
    <location>
        <begin position="397"/>
        <end position="422"/>
    </location>
</feature>
<sequence length="423" mass="44026">MSIIAEYGTILLALACLFGFFMAWGVGANDVANAMGTSVGSKALTIKQAICIAILLEFAGAYLAGGSVTDTIRKGIIDPNISLLVENPHLLVYGMMAALLAAGTWLLVATHYGWPVSTTHSIIGAIVGFAAVGISTEAVNWSKVSSIVASWVVSPLMSGTLAFMIFMSVQKLILDTDNPFKNAKRYVPVYMFLVGFMMSMVTLVKGLKHIGLPLDYNQSIILAFGIGLLVMIAGKASLTKIKEDVQADKAFHFSSVEKVFGVMMIFTACSMAFAHGSNDVANAVGPLAAIASIIGSGGEIAGKAGMPSWVLLLGAAGIVVGLATYGYRVMATIGTHITELTPSRGFAAELAAASTVVLASGTGLPVSTTHTLVGAVLGVGLARGIGALNLKVIGTIFMSWLITLPAGAFLAIVYYHCLYLIFG</sequence>
<reference evidence="7" key="1">
    <citation type="submission" date="2022-10" db="EMBL/GenBank/DDBJ databases">
        <title>Completed Genome Sequence of two octocoral isolated bacterium, Endozoicomonas euniceicola EF212T and Endozoicomonas gorgoniicola PS125T.</title>
        <authorList>
            <person name="Chiou Y.-J."/>
            <person name="Chen Y.-H."/>
        </authorList>
    </citation>
    <scope>NUCLEOTIDE SEQUENCE</scope>
    <source>
        <strain evidence="7">EF212</strain>
    </source>
</reference>
<evidence type="ECO:0000256" key="1">
    <source>
        <dbReference type="ARBA" id="ARBA00004141"/>
    </source>
</evidence>
<dbReference type="RefSeq" id="WP_262595347.1">
    <property type="nucleotide sequence ID" value="NZ_CP103300.1"/>
</dbReference>
<comment type="similarity">
    <text evidence="6">Belongs to the inorganic phosphate transporter (PiT) (TC 2.A.20) family.</text>
</comment>
<accession>A0ABY6GP70</accession>
<keyword evidence="5 6" id="KW-0472">Membrane</keyword>
<keyword evidence="2 6" id="KW-0813">Transport</keyword>
<feature type="transmembrane region" description="Helical" evidence="6">
    <location>
        <begin position="90"/>
        <end position="110"/>
    </location>
</feature>
<feature type="transmembrane region" description="Helical" evidence="6">
    <location>
        <begin position="309"/>
        <end position="327"/>
    </location>
</feature>
<evidence type="ECO:0000313" key="7">
    <source>
        <dbReference type="EMBL" id="UYM13946.1"/>
    </source>
</evidence>
<name>A0ABY6GP70_9GAMM</name>
<feature type="transmembrane region" description="Helical" evidence="6">
    <location>
        <begin position="372"/>
        <end position="390"/>
    </location>
</feature>
<feature type="transmembrane region" description="Helical" evidence="6">
    <location>
        <begin position="219"/>
        <end position="238"/>
    </location>
</feature>
<keyword evidence="4 6" id="KW-1133">Transmembrane helix</keyword>
<organism evidence="7 8">
    <name type="scientific">Endozoicomonas euniceicola</name>
    <dbReference type="NCBI Taxonomy" id="1234143"/>
    <lineage>
        <taxon>Bacteria</taxon>
        <taxon>Pseudomonadati</taxon>
        <taxon>Pseudomonadota</taxon>
        <taxon>Gammaproteobacteria</taxon>
        <taxon>Oceanospirillales</taxon>
        <taxon>Endozoicomonadaceae</taxon>
        <taxon>Endozoicomonas</taxon>
    </lineage>
</organism>
<evidence type="ECO:0000256" key="6">
    <source>
        <dbReference type="RuleBase" id="RU363058"/>
    </source>
</evidence>
<dbReference type="EMBL" id="CP103300">
    <property type="protein sequence ID" value="UYM13946.1"/>
    <property type="molecule type" value="Genomic_DNA"/>
</dbReference>
<evidence type="ECO:0000256" key="4">
    <source>
        <dbReference type="ARBA" id="ARBA00022989"/>
    </source>
</evidence>
<evidence type="ECO:0000256" key="3">
    <source>
        <dbReference type="ARBA" id="ARBA00022692"/>
    </source>
</evidence>
<dbReference type="PANTHER" id="PTHR11101">
    <property type="entry name" value="PHOSPHATE TRANSPORTER"/>
    <property type="match status" value="1"/>
</dbReference>
<dbReference type="PANTHER" id="PTHR11101:SF80">
    <property type="entry name" value="PHOSPHATE TRANSPORTER"/>
    <property type="match status" value="1"/>
</dbReference>